<evidence type="ECO:0000313" key="1">
    <source>
        <dbReference type="EMBL" id="SPU54492.1"/>
    </source>
</evidence>
<protein>
    <submittedName>
        <fullName evidence="1">Uncharacterized protein</fullName>
    </submittedName>
</protein>
<reference evidence="1 2" key="1">
    <citation type="submission" date="2018-06" db="EMBL/GenBank/DDBJ databases">
        <authorList>
            <consortium name="Pathogen Informatics"/>
            <person name="Doyle S."/>
        </authorList>
    </citation>
    <scope>NUCLEOTIDE SEQUENCE [LARGE SCALE GENOMIC DNA]</scope>
    <source>
        <strain evidence="1 2">NCTC11166</strain>
    </source>
</reference>
<evidence type="ECO:0000313" key="2">
    <source>
        <dbReference type="Proteomes" id="UP000251186"/>
    </source>
</evidence>
<accession>A0A2X1BPM2</accession>
<gene>
    <name evidence="1" type="ORF">NCTC11166_01873</name>
</gene>
<proteinExistence type="predicted"/>
<name>A0A2X1BPM2_BREVE</name>
<sequence length="72" mass="7942">MVGAMTPPDADTPYCRLYIDTKADREAVQTLLDALTSSWFDHLRVSSPVFKNHGYDPAGLGSVDKVDSQITR</sequence>
<dbReference type="AlphaFoldDB" id="A0A2X1BPM2"/>
<dbReference type="EMBL" id="UAQP01000014">
    <property type="protein sequence ID" value="SPU54492.1"/>
    <property type="molecule type" value="Genomic_DNA"/>
</dbReference>
<organism evidence="1 2">
    <name type="scientific">Brevundimonas vesicularis</name>
    <name type="common">Pseudomonas vesicularis</name>
    <dbReference type="NCBI Taxonomy" id="41276"/>
    <lineage>
        <taxon>Bacteria</taxon>
        <taxon>Pseudomonadati</taxon>
        <taxon>Pseudomonadota</taxon>
        <taxon>Alphaproteobacteria</taxon>
        <taxon>Caulobacterales</taxon>
        <taxon>Caulobacteraceae</taxon>
        <taxon>Brevundimonas</taxon>
    </lineage>
</organism>
<dbReference type="Proteomes" id="UP000251186">
    <property type="component" value="Unassembled WGS sequence"/>
</dbReference>